<reference evidence="18" key="2">
    <citation type="submission" date="2019-06" db="EMBL/GenBank/DDBJ databases">
        <title>Genomics analysis of Aphanomyces spp. identifies a new class of oomycete effector associated with host adaptation.</title>
        <authorList>
            <person name="Gaulin E."/>
        </authorList>
    </citation>
    <scope>NUCLEOTIDE SEQUENCE</scope>
    <source>
        <strain evidence="18">CBS 578.67</strain>
    </source>
</reference>
<proteinExistence type="inferred from homology"/>
<comment type="catalytic activity">
    <reaction evidence="10">
        <text>D-mannose(out) = D-mannose(in)</text>
        <dbReference type="Rhea" id="RHEA:78391"/>
        <dbReference type="ChEBI" id="CHEBI:4208"/>
    </reaction>
    <physiologicalReaction direction="left-to-right" evidence="10">
        <dbReference type="Rhea" id="RHEA:78392"/>
    </physiologicalReaction>
</comment>
<dbReference type="InterPro" id="IPR003663">
    <property type="entry name" value="Sugar/inositol_transpt"/>
</dbReference>
<comment type="catalytic activity">
    <reaction evidence="12">
        <text>D-fructose(out) = D-fructose(in)</text>
        <dbReference type="Rhea" id="RHEA:60372"/>
        <dbReference type="ChEBI" id="CHEBI:37721"/>
    </reaction>
    <physiologicalReaction direction="left-to-right" evidence="12">
        <dbReference type="Rhea" id="RHEA:60373"/>
    </physiologicalReaction>
</comment>
<dbReference type="PROSITE" id="PS00217">
    <property type="entry name" value="SUGAR_TRANSPORT_2"/>
    <property type="match status" value="1"/>
</dbReference>
<feature type="transmembrane region" description="Helical" evidence="16">
    <location>
        <begin position="219"/>
        <end position="236"/>
    </location>
</feature>
<protein>
    <recommendedName>
        <fullName evidence="13">Hexose transporter 1</fullName>
    </recommendedName>
</protein>
<dbReference type="NCBIfam" id="TIGR00879">
    <property type="entry name" value="SP"/>
    <property type="match status" value="1"/>
</dbReference>
<evidence type="ECO:0000256" key="6">
    <source>
        <dbReference type="ARBA" id="ARBA00023136"/>
    </source>
</evidence>
<organism evidence="19 20">
    <name type="scientific">Aphanomyces stellatus</name>
    <dbReference type="NCBI Taxonomy" id="120398"/>
    <lineage>
        <taxon>Eukaryota</taxon>
        <taxon>Sar</taxon>
        <taxon>Stramenopiles</taxon>
        <taxon>Oomycota</taxon>
        <taxon>Saprolegniomycetes</taxon>
        <taxon>Saprolegniales</taxon>
        <taxon>Verrucalvaceae</taxon>
        <taxon>Aphanomyces</taxon>
    </lineage>
</organism>
<dbReference type="Gene3D" id="1.20.1250.20">
    <property type="entry name" value="MFS general substrate transporter like domains"/>
    <property type="match status" value="1"/>
</dbReference>
<feature type="transmembrane region" description="Helical" evidence="16">
    <location>
        <begin position="276"/>
        <end position="300"/>
    </location>
</feature>
<dbReference type="InterPro" id="IPR020846">
    <property type="entry name" value="MFS_dom"/>
</dbReference>
<dbReference type="GO" id="GO:0016020">
    <property type="term" value="C:membrane"/>
    <property type="evidence" value="ECO:0007669"/>
    <property type="project" value="UniProtKB-SubCell"/>
</dbReference>
<keyword evidence="20" id="KW-1185">Reference proteome</keyword>
<feature type="compositionally biased region" description="Low complexity" evidence="15">
    <location>
        <begin position="66"/>
        <end position="76"/>
    </location>
</feature>
<dbReference type="OrthoDB" id="4540492at2759"/>
<evidence type="ECO:0000256" key="14">
    <source>
        <dbReference type="RuleBase" id="RU003346"/>
    </source>
</evidence>
<feature type="transmembrane region" description="Helical" evidence="16">
    <location>
        <begin position="102"/>
        <end position="125"/>
    </location>
</feature>
<evidence type="ECO:0000256" key="13">
    <source>
        <dbReference type="ARBA" id="ARBA00044780"/>
    </source>
</evidence>
<dbReference type="AlphaFoldDB" id="A0A485KCN4"/>
<evidence type="ECO:0000259" key="17">
    <source>
        <dbReference type="PROSITE" id="PS50850"/>
    </source>
</evidence>
<feature type="transmembrane region" description="Helical" evidence="16">
    <location>
        <begin position="517"/>
        <end position="540"/>
    </location>
</feature>
<sequence>MPDSANTTDTAVADVQATDHITLPPITSFVPDAATAASSAGDDQDVYIPIQDSPASAMAGRKSNNSRLSRSSSRSYRSSRRSTSRVRLSRLEGMIHEEHSKALIPSGVLWVTVGIALMGAFQFGWLLSQLNYKPFNAKCTAKVIPADACLMFPGHSSTEWTMAVTSWIVGGAIGAMVSGVPADKFGRKKTLLFNAVVMIVGATIQVLSTDIYVFSFGRMISGIASGAAINVCNVLISEISPCQMRGMFTTGLQVGVAVGSLAVTTAHYVLNSETYAWRMLVGFPIVLGALQILLMPFVTLSPVWLVAHGRLDEAGAELKRLYRPTNTQAILNALVAAHDEEQRETVGVNPWAAMFSAKYRKQLVIAIVLCSAQQLCGINAVMYYSSNIFASAGVSDPRIGNTIVNVVRTTAIILAAYVMDKFNRRTLLGYGMSVMAVAATGIMLSLKYESAIVSVLATGLFVGSFCLSIGPMGWMVSSEIFPDFLHANAGAIGTMFTWLGNFLVGVFYPTLSDPSNLGVYAFSIFIGLLVVFVIFVRVVVPETAGKTYVEIQRAFGIDDHNEEDELAEDDDPWATDDEDAVKKSM</sequence>
<comment type="similarity">
    <text evidence="14">Belongs to the major facilitator superfamily. Sugar transporter (TC 2.A.1.1) family.</text>
</comment>
<evidence type="ECO:0000256" key="15">
    <source>
        <dbReference type="SAM" id="MobiDB-lite"/>
    </source>
</evidence>
<dbReference type="PROSITE" id="PS00216">
    <property type="entry name" value="SUGAR_TRANSPORT_1"/>
    <property type="match status" value="1"/>
</dbReference>
<dbReference type="EMBL" id="VJMH01000462">
    <property type="protein sequence ID" value="KAF0716066.1"/>
    <property type="molecule type" value="Genomic_DNA"/>
</dbReference>
<dbReference type="InterPro" id="IPR045263">
    <property type="entry name" value="GLUT"/>
</dbReference>
<evidence type="ECO:0000256" key="3">
    <source>
        <dbReference type="ARBA" id="ARBA00022448"/>
    </source>
</evidence>
<dbReference type="InterPro" id="IPR005828">
    <property type="entry name" value="MFS_sugar_transport-like"/>
</dbReference>
<comment type="catalytic activity">
    <reaction evidence="11">
        <text>D-glucosamine(out) = D-glucosamine(in)</text>
        <dbReference type="Rhea" id="RHEA:78423"/>
        <dbReference type="ChEBI" id="CHEBI:58723"/>
    </reaction>
    <physiologicalReaction direction="left-to-right" evidence="11">
        <dbReference type="Rhea" id="RHEA:78424"/>
    </physiologicalReaction>
</comment>
<reference evidence="19 20" key="1">
    <citation type="submission" date="2019-03" db="EMBL/GenBank/DDBJ databases">
        <authorList>
            <person name="Gaulin E."/>
            <person name="Dumas B."/>
        </authorList>
    </citation>
    <scope>NUCLEOTIDE SEQUENCE [LARGE SCALE GENOMIC DNA]</scope>
    <source>
        <strain evidence="19">CBS 568.67</strain>
    </source>
</reference>
<gene>
    <name evidence="19" type="primary">Aste57867_3046</name>
    <name evidence="18" type="ORF">As57867_003037</name>
    <name evidence="19" type="ORF">ASTE57867_3046</name>
</gene>
<keyword evidence="5 16" id="KW-1133">Transmembrane helix</keyword>
<evidence type="ECO:0000256" key="16">
    <source>
        <dbReference type="SAM" id="Phobius"/>
    </source>
</evidence>
<comment type="catalytic activity">
    <reaction evidence="8">
        <text>D-glucose(out) = D-glucose(in)</text>
        <dbReference type="Rhea" id="RHEA:60376"/>
        <dbReference type="ChEBI" id="CHEBI:4167"/>
    </reaction>
    <physiologicalReaction direction="left-to-right" evidence="8">
        <dbReference type="Rhea" id="RHEA:60377"/>
    </physiologicalReaction>
</comment>
<feature type="transmembrane region" description="Helical" evidence="16">
    <location>
        <begin position="160"/>
        <end position="179"/>
    </location>
</feature>
<evidence type="ECO:0000313" key="19">
    <source>
        <dbReference type="EMBL" id="VFT80226.1"/>
    </source>
</evidence>
<dbReference type="InterPro" id="IPR036259">
    <property type="entry name" value="MFS_trans_sf"/>
</dbReference>
<feature type="transmembrane region" description="Helical" evidence="16">
    <location>
        <begin position="191"/>
        <end position="213"/>
    </location>
</feature>
<comment type="subcellular location">
    <subcellularLocation>
        <location evidence="1">Membrane</location>
        <topology evidence="1">Multi-pass membrane protein</topology>
    </subcellularLocation>
</comment>
<comment type="catalytic activity">
    <reaction evidence="7">
        <text>D-galactose(in) = D-galactose(out)</text>
        <dbReference type="Rhea" id="RHEA:34915"/>
        <dbReference type="ChEBI" id="CHEBI:4139"/>
    </reaction>
    <physiologicalReaction direction="right-to-left" evidence="7">
        <dbReference type="Rhea" id="RHEA:34917"/>
    </physiologicalReaction>
</comment>
<dbReference type="PRINTS" id="PR00171">
    <property type="entry name" value="SUGRTRNSPORT"/>
</dbReference>
<evidence type="ECO:0000256" key="11">
    <source>
        <dbReference type="ARBA" id="ARBA00044668"/>
    </source>
</evidence>
<comment type="catalytic activity">
    <reaction evidence="9">
        <text>D-xylose(out) = D-xylose(in)</text>
        <dbReference type="Rhea" id="RHEA:78427"/>
        <dbReference type="ChEBI" id="CHEBI:53455"/>
    </reaction>
    <physiologicalReaction direction="left-to-right" evidence="9">
        <dbReference type="Rhea" id="RHEA:78428"/>
    </physiologicalReaction>
</comment>
<evidence type="ECO:0000313" key="20">
    <source>
        <dbReference type="Proteomes" id="UP000332933"/>
    </source>
</evidence>
<evidence type="ECO:0000256" key="10">
    <source>
        <dbReference type="ARBA" id="ARBA00044662"/>
    </source>
</evidence>
<evidence type="ECO:0000256" key="7">
    <source>
        <dbReference type="ARBA" id="ARBA00044637"/>
    </source>
</evidence>
<name>A0A485KCN4_9STRA</name>
<keyword evidence="3 14" id="KW-0813">Transport</keyword>
<dbReference type="PANTHER" id="PTHR23503:SF8">
    <property type="entry name" value="FACILITATED GLUCOSE TRANSPORTER PROTEIN 1"/>
    <property type="match status" value="1"/>
</dbReference>
<evidence type="ECO:0000256" key="1">
    <source>
        <dbReference type="ARBA" id="ARBA00004141"/>
    </source>
</evidence>
<dbReference type="Pfam" id="PF00083">
    <property type="entry name" value="Sugar_tr"/>
    <property type="match status" value="1"/>
</dbReference>
<dbReference type="EMBL" id="CAADRA010000462">
    <property type="protein sequence ID" value="VFT80226.1"/>
    <property type="molecule type" value="Genomic_DNA"/>
</dbReference>
<evidence type="ECO:0000313" key="18">
    <source>
        <dbReference type="EMBL" id="KAF0716066.1"/>
    </source>
</evidence>
<evidence type="ECO:0000256" key="9">
    <source>
        <dbReference type="ARBA" id="ARBA00044656"/>
    </source>
</evidence>
<evidence type="ECO:0000256" key="4">
    <source>
        <dbReference type="ARBA" id="ARBA00022692"/>
    </source>
</evidence>
<feature type="transmembrane region" description="Helical" evidence="16">
    <location>
        <begin position="403"/>
        <end position="420"/>
    </location>
</feature>
<feature type="domain" description="Major facilitator superfamily (MFS) profile" evidence="17">
    <location>
        <begin position="112"/>
        <end position="544"/>
    </location>
</feature>
<feature type="region of interest" description="Disordered" evidence="15">
    <location>
        <begin position="52"/>
        <end position="83"/>
    </location>
</feature>
<keyword evidence="6 16" id="KW-0472">Membrane</keyword>
<feature type="transmembrane region" description="Helical" evidence="16">
    <location>
        <begin position="452"/>
        <end position="477"/>
    </location>
</feature>
<accession>A0A485KCN4</accession>
<keyword evidence="4 16" id="KW-0812">Transmembrane</keyword>
<feature type="transmembrane region" description="Helical" evidence="16">
    <location>
        <begin position="489"/>
        <end position="511"/>
    </location>
</feature>
<evidence type="ECO:0000256" key="8">
    <source>
        <dbReference type="ARBA" id="ARBA00044648"/>
    </source>
</evidence>
<feature type="region of interest" description="Disordered" evidence="15">
    <location>
        <begin position="560"/>
        <end position="585"/>
    </location>
</feature>
<evidence type="ECO:0000256" key="5">
    <source>
        <dbReference type="ARBA" id="ARBA00022989"/>
    </source>
</evidence>
<dbReference type="SUPFAM" id="SSF103473">
    <property type="entry name" value="MFS general substrate transporter"/>
    <property type="match status" value="1"/>
</dbReference>
<feature type="compositionally biased region" description="Acidic residues" evidence="15">
    <location>
        <begin position="560"/>
        <end position="579"/>
    </location>
</feature>
<dbReference type="PANTHER" id="PTHR23503">
    <property type="entry name" value="SOLUTE CARRIER FAMILY 2"/>
    <property type="match status" value="1"/>
</dbReference>
<feature type="transmembrane region" description="Helical" evidence="16">
    <location>
        <begin position="248"/>
        <end position="270"/>
    </location>
</feature>
<comment type="subunit">
    <text evidence="2">Homodimer.</text>
</comment>
<feature type="transmembrane region" description="Helical" evidence="16">
    <location>
        <begin position="363"/>
        <end position="383"/>
    </location>
</feature>
<dbReference type="GO" id="GO:0015149">
    <property type="term" value="F:hexose transmembrane transporter activity"/>
    <property type="evidence" value="ECO:0007669"/>
    <property type="project" value="TreeGrafter"/>
</dbReference>
<feature type="transmembrane region" description="Helical" evidence="16">
    <location>
        <begin position="427"/>
        <end position="446"/>
    </location>
</feature>
<dbReference type="Proteomes" id="UP000332933">
    <property type="component" value="Unassembled WGS sequence"/>
</dbReference>
<evidence type="ECO:0000256" key="12">
    <source>
        <dbReference type="ARBA" id="ARBA00044710"/>
    </source>
</evidence>
<evidence type="ECO:0000256" key="2">
    <source>
        <dbReference type="ARBA" id="ARBA00011738"/>
    </source>
</evidence>
<dbReference type="InterPro" id="IPR005829">
    <property type="entry name" value="Sugar_transporter_CS"/>
</dbReference>
<dbReference type="PROSITE" id="PS50850">
    <property type="entry name" value="MFS"/>
    <property type="match status" value="1"/>
</dbReference>